<evidence type="ECO:0000256" key="9">
    <source>
        <dbReference type="ARBA" id="ARBA00022833"/>
    </source>
</evidence>
<sequence length="457" mass="52108">MDILQSVDPTSSLSSLSDPYRPSFFELFAQEQLRDLLAPALRYVLSVFTQRHPRYLLRIVNRFDELYALAMYAVERHYLKTWGERSTTEKTAAFSLLIAVHPSTGSSFAENFYGLRRRRRPGASTDRAKAAATTRPGQASYEALRNREISLSLLFLVGLPYIQSKAKDRWERMGGGVSEEQLFDNGEELQGRRAFQENEQRTKSQLVRLKEKSEDLFHKGYPYAASFYQLWLLIYHMRYLFGKSPYWRPWLRWMRVDVRRVSQDDYPNSVPILPPDLPHPLREPVPFFTSLIRSSPFIFFELLKYALPASIFFFKFLEWWYSSDNPRRRRGGGDGNGGAAPAQGGFGTNVPLFGPPSVLMPDKEGVLFHKEEGYQPPRVPTKMALAGGMHGPTNVASLLHNSCPLCGRTPVANPCMLPTGYVFCYTCAHAYVDEHGQCPVTRRKVIGGKDSIRRVLG</sequence>
<dbReference type="Pfam" id="PF04757">
    <property type="entry name" value="Pex2_Pex12"/>
    <property type="match status" value="1"/>
</dbReference>
<protein>
    <recommendedName>
        <fullName evidence="4">Peroxisome assembly protein 12</fullName>
    </recommendedName>
    <alternativeName>
        <fullName evidence="14">Peroxin-12</fullName>
    </alternativeName>
</protein>
<dbReference type="InterPro" id="IPR017375">
    <property type="entry name" value="PEX12"/>
</dbReference>
<dbReference type="GeneID" id="25264210"/>
<evidence type="ECO:0000256" key="11">
    <source>
        <dbReference type="ARBA" id="ARBA00022989"/>
    </source>
</evidence>
<dbReference type="InterPro" id="IPR006845">
    <property type="entry name" value="Pex_N"/>
</dbReference>
<evidence type="ECO:0000259" key="16">
    <source>
        <dbReference type="Pfam" id="PF04757"/>
    </source>
</evidence>
<evidence type="ECO:0000256" key="13">
    <source>
        <dbReference type="ARBA" id="ARBA00023140"/>
    </source>
</evidence>
<dbReference type="Proteomes" id="UP000027361">
    <property type="component" value="Unassembled WGS sequence"/>
</dbReference>
<keyword evidence="5" id="KW-0813">Transport</keyword>
<gene>
    <name evidence="17" type="ORF">K437DRAFT_255626</name>
</gene>
<keyword evidence="8" id="KW-0863">Zinc-finger</keyword>
<keyword evidence="12" id="KW-0472">Membrane</keyword>
<evidence type="ECO:0000313" key="17">
    <source>
        <dbReference type="EMBL" id="KDN48202.1"/>
    </source>
</evidence>
<evidence type="ECO:0000256" key="4">
    <source>
        <dbReference type="ARBA" id="ARBA00018980"/>
    </source>
</evidence>
<evidence type="ECO:0000256" key="12">
    <source>
        <dbReference type="ARBA" id="ARBA00023136"/>
    </source>
</evidence>
<comment type="pathway">
    <text evidence="2">Protein modification; protein ubiquitination.</text>
</comment>
<keyword evidence="18" id="KW-1185">Reference proteome</keyword>
<dbReference type="AlphaFoldDB" id="A0A066W2K2"/>
<organism evidence="17 18">
    <name type="scientific">Tilletiaria anomala (strain ATCC 24038 / CBS 436.72 / UBC 951)</name>
    <dbReference type="NCBI Taxonomy" id="1037660"/>
    <lineage>
        <taxon>Eukaryota</taxon>
        <taxon>Fungi</taxon>
        <taxon>Dikarya</taxon>
        <taxon>Basidiomycota</taxon>
        <taxon>Ustilaginomycotina</taxon>
        <taxon>Exobasidiomycetes</taxon>
        <taxon>Georgefischeriales</taxon>
        <taxon>Tilletiariaceae</taxon>
        <taxon>Tilletiaria</taxon>
    </lineage>
</organism>
<evidence type="ECO:0000256" key="1">
    <source>
        <dbReference type="ARBA" id="ARBA00004585"/>
    </source>
</evidence>
<evidence type="ECO:0000256" key="5">
    <source>
        <dbReference type="ARBA" id="ARBA00022448"/>
    </source>
</evidence>
<evidence type="ECO:0000256" key="3">
    <source>
        <dbReference type="ARBA" id="ARBA00008704"/>
    </source>
</evidence>
<dbReference type="OMA" id="QHYLARC"/>
<accession>A0A066W2K2</accession>
<comment type="similarity">
    <text evidence="3">Belongs to the pex2/pex10/pex12 family.</text>
</comment>
<keyword evidence="10" id="KW-0653">Protein transport</keyword>
<dbReference type="GO" id="GO:1990429">
    <property type="term" value="C:peroxisomal importomer complex"/>
    <property type="evidence" value="ECO:0007669"/>
    <property type="project" value="TreeGrafter"/>
</dbReference>
<evidence type="ECO:0000256" key="10">
    <source>
        <dbReference type="ARBA" id="ARBA00022927"/>
    </source>
</evidence>
<dbReference type="GO" id="GO:0005778">
    <property type="term" value="C:peroxisomal membrane"/>
    <property type="evidence" value="ECO:0007669"/>
    <property type="project" value="UniProtKB-SubCell"/>
</dbReference>
<comment type="subunit">
    <text evidence="15">Component of the PEX2-PEX10-PEX12 retrotranslocation channel, composed of PEX2, PEX10 and PEX12.</text>
</comment>
<keyword evidence="7" id="KW-0479">Metal-binding</keyword>
<dbReference type="EMBL" id="JMSN01000026">
    <property type="protein sequence ID" value="KDN48202.1"/>
    <property type="molecule type" value="Genomic_DNA"/>
</dbReference>
<proteinExistence type="inferred from homology"/>
<evidence type="ECO:0000313" key="18">
    <source>
        <dbReference type="Proteomes" id="UP000027361"/>
    </source>
</evidence>
<feature type="domain" description="Pex N-terminal" evidence="16">
    <location>
        <begin position="30"/>
        <end position="323"/>
    </location>
</feature>
<reference evidence="17 18" key="1">
    <citation type="submission" date="2014-05" db="EMBL/GenBank/DDBJ databases">
        <title>Draft genome sequence of a rare smut relative, Tilletiaria anomala UBC 951.</title>
        <authorList>
            <consortium name="DOE Joint Genome Institute"/>
            <person name="Toome M."/>
            <person name="Kuo A."/>
            <person name="Henrissat B."/>
            <person name="Lipzen A."/>
            <person name="Tritt A."/>
            <person name="Yoshinaga Y."/>
            <person name="Zane M."/>
            <person name="Barry K."/>
            <person name="Grigoriev I.V."/>
            <person name="Spatafora J.W."/>
            <person name="Aimea M.C."/>
        </authorList>
    </citation>
    <scope>NUCLEOTIDE SEQUENCE [LARGE SCALE GENOMIC DNA]</scope>
    <source>
        <strain evidence="17 18">UBC 951</strain>
    </source>
</reference>
<dbReference type="PANTHER" id="PTHR12888">
    <property type="entry name" value="PEROXISOME ASSEMBLY PROTEIN 12 PEROXIN-12"/>
    <property type="match status" value="1"/>
</dbReference>
<dbReference type="RefSeq" id="XP_013244050.1">
    <property type="nucleotide sequence ID" value="XM_013388596.1"/>
</dbReference>
<keyword evidence="9" id="KW-0862">Zinc</keyword>
<dbReference type="HOGENOM" id="CLU_031067_0_0_1"/>
<evidence type="ECO:0000256" key="8">
    <source>
        <dbReference type="ARBA" id="ARBA00022771"/>
    </source>
</evidence>
<comment type="caution">
    <text evidence="17">The sequence shown here is derived from an EMBL/GenBank/DDBJ whole genome shotgun (WGS) entry which is preliminary data.</text>
</comment>
<evidence type="ECO:0000256" key="6">
    <source>
        <dbReference type="ARBA" id="ARBA00022692"/>
    </source>
</evidence>
<evidence type="ECO:0000256" key="7">
    <source>
        <dbReference type="ARBA" id="ARBA00022723"/>
    </source>
</evidence>
<dbReference type="OrthoDB" id="107372at2759"/>
<evidence type="ECO:0000256" key="14">
    <source>
        <dbReference type="ARBA" id="ARBA00029692"/>
    </source>
</evidence>
<evidence type="ECO:0000256" key="15">
    <source>
        <dbReference type="ARBA" id="ARBA00034505"/>
    </source>
</evidence>
<dbReference type="GO" id="GO:0016562">
    <property type="term" value="P:protein import into peroxisome matrix, receptor recycling"/>
    <property type="evidence" value="ECO:0007669"/>
    <property type="project" value="UniProtKB-ARBA"/>
</dbReference>
<comment type="subcellular location">
    <subcellularLocation>
        <location evidence="1">Peroxisome membrane</location>
        <topology evidence="1">Multi-pass membrane protein</topology>
    </subcellularLocation>
</comment>
<dbReference type="PANTHER" id="PTHR12888:SF0">
    <property type="entry name" value="PEROXISOME ASSEMBLY PROTEIN 12"/>
    <property type="match status" value="1"/>
</dbReference>
<dbReference type="Gene3D" id="3.30.40.10">
    <property type="entry name" value="Zinc/RING finger domain, C3HC4 (zinc finger)"/>
    <property type="match status" value="1"/>
</dbReference>
<dbReference type="GO" id="GO:0008270">
    <property type="term" value="F:zinc ion binding"/>
    <property type="evidence" value="ECO:0007669"/>
    <property type="project" value="UniProtKB-KW"/>
</dbReference>
<keyword evidence="6" id="KW-0812">Transmembrane</keyword>
<dbReference type="GO" id="GO:0006513">
    <property type="term" value="P:protein monoubiquitination"/>
    <property type="evidence" value="ECO:0007669"/>
    <property type="project" value="TreeGrafter"/>
</dbReference>
<dbReference type="InterPro" id="IPR013083">
    <property type="entry name" value="Znf_RING/FYVE/PHD"/>
</dbReference>
<name>A0A066W2K2_TILAU</name>
<dbReference type="CDD" id="cd16451">
    <property type="entry name" value="mRING_PEX12"/>
    <property type="match status" value="1"/>
</dbReference>
<dbReference type="FunCoup" id="A0A066W2K2">
    <property type="interactions" value="179"/>
</dbReference>
<keyword evidence="11" id="KW-1133">Transmembrane helix</keyword>
<dbReference type="STRING" id="1037660.A0A066W2K2"/>
<keyword evidence="13" id="KW-0576">Peroxisome</keyword>
<dbReference type="SUPFAM" id="SSF57850">
    <property type="entry name" value="RING/U-box"/>
    <property type="match status" value="1"/>
</dbReference>
<evidence type="ECO:0000256" key="2">
    <source>
        <dbReference type="ARBA" id="ARBA00004906"/>
    </source>
</evidence>
<dbReference type="InParanoid" id="A0A066W2K2"/>
<dbReference type="GO" id="GO:0004842">
    <property type="term" value="F:ubiquitin-protein transferase activity"/>
    <property type="evidence" value="ECO:0007669"/>
    <property type="project" value="TreeGrafter"/>
</dbReference>